<comment type="caution">
    <text evidence="2">The sequence shown here is derived from an EMBL/GenBank/DDBJ whole genome shotgun (WGS) entry which is preliminary data.</text>
</comment>
<proteinExistence type="predicted"/>
<feature type="chain" id="PRO_5039191372" description="DUF5666 domain-containing protein" evidence="1">
    <location>
        <begin position="21"/>
        <end position="337"/>
    </location>
</feature>
<keyword evidence="1" id="KW-0732">Signal</keyword>
<evidence type="ECO:0000313" key="3">
    <source>
        <dbReference type="Proteomes" id="UP000241848"/>
    </source>
</evidence>
<protein>
    <recommendedName>
        <fullName evidence="4">DUF5666 domain-containing protein</fullName>
    </recommendedName>
</protein>
<reference evidence="2 3" key="1">
    <citation type="journal article" date="2014" name="BMC Genomics">
        <title>Comparison of environmental and isolate Sulfobacillus genomes reveals diverse carbon, sulfur, nitrogen, and hydrogen metabolisms.</title>
        <authorList>
            <person name="Justice N.B."/>
            <person name="Norman A."/>
            <person name="Brown C.T."/>
            <person name="Singh A."/>
            <person name="Thomas B.C."/>
            <person name="Banfield J.F."/>
        </authorList>
    </citation>
    <scope>NUCLEOTIDE SEQUENCE [LARGE SCALE GENOMIC DNA]</scope>
    <source>
        <strain evidence="2">AMDSBA3</strain>
    </source>
</reference>
<evidence type="ECO:0000313" key="2">
    <source>
        <dbReference type="EMBL" id="PSR20072.1"/>
    </source>
</evidence>
<sequence length="337" mass="34654">MKKLTMISLLAGIATTGVLAAGPLSFAASAPLTAGTMATSIPVPTLTSHTGTHKQHLKALHHATVTTVSSTTLTLTVHNKKVQTLPVNSITVHVGAYPGTTTMLAAGQHVVVLGAKSAHPQIIILPVAQGVLTASNGGWTIVNSHTIVTLGNVSPTMLGMSSLTSGTHVSVYGTRSGTTVTDSIIAAAPTREAGTVVSNLNGVLTVKTQTNPSLTITESTVPGTKMLAKVKAGHHVLVVINPATKTTLAVIPRPAKHHKKIAYRANVARGTFVSESTQSLDVANRLGTESVSLAGRTVKLIWPQHTGATLSQIPVGTPLSIRLAGKANLIVHVSHKG</sequence>
<accession>A0A2T2WCV3</accession>
<name>A0A2T2WCV3_9FIRM</name>
<dbReference type="EMBL" id="PXYV01000090">
    <property type="protein sequence ID" value="PSR20072.1"/>
    <property type="molecule type" value="Genomic_DNA"/>
</dbReference>
<dbReference type="Proteomes" id="UP000241848">
    <property type="component" value="Unassembled WGS sequence"/>
</dbReference>
<evidence type="ECO:0000256" key="1">
    <source>
        <dbReference type="SAM" id="SignalP"/>
    </source>
</evidence>
<organism evidence="2 3">
    <name type="scientific">Sulfobacillus acidophilus</name>
    <dbReference type="NCBI Taxonomy" id="53633"/>
    <lineage>
        <taxon>Bacteria</taxon>
        <taxon>Bacillati</taxon>
        <taxon>Bacillota</taxon>
        <taxon>Clostridia</taxon>
        <taxon>Eubacteriales</taxon>
        <taxon>Clostridiales Family XVII. Incertae Sedis</taxon>
        <taxon>Sulfobacillus</taxon>
    </lineage>
</organism>
<gene>
    <name evidence="2" type="ORF">C7B45_16715</name>
</gene>
<evidence type="ECO:0008006" key="4">
    <source>
        <dbReference type="Google" id="ProtNLM"/>
    </source>
</evidence>
<dbReference type="AlphaFoldDB" id="A0A2T2WCV3"/>
<feature type="signal peptide" evidence="1">
    <location>
        <begin position="1"/>
        <end position="20"/>
    </location>
</feature>